<comment type="caution">
    <text evidence="2">The sequence shown here is derived from an EMBL/GenBank/DDBJ whole genome shotgun (WGS) entry which is preliminary data.</text>
</comment>
<accession>A0A2P6QC99</accession>
<proteinExistence type="predicted"/>
<protein>
    <submittedName>
        <fullName evidence="2">Uncharacterized protein</fullName>
    </submittedName>
</protein>
<evidence type="ECO:0000313" key="2">
    <source>
        <dbReference type="EMBL" id="PRQ31803.1"/>
    </source>
</evidence>
<dbReference type="Gramene" id="PRQ31803">
    <property type="protein sequence ID" value="PRQ31803"/>
    <property type="gene ID" value="RchiOBHm_Chr5g0039461"/>
</dbReference>
<dbReference type="AlphaFoldDB" id="A0A2P6QC99"/>
<keyword evidence="1" id="KW-1133">Transmembrane helix</keyword>
<sequence length="45" mass="4962">MTMIRCWMFIHEGGGGSLKQLAFAALHFGLCICVLAIQLPPLLLF</sequence>
<keyword evidence="1" id="KW-0472">Membrane</keyword>
<evidence type="ECO:0000313" key="3">
    <source>
        <dbReference type="Proteomes" id="UP000238479"/>
    </source>
</evidence>
<keyword evidence="1" id="KW-0812">Transmembrane</keyword>
<organism evidence="2 3">
    <name type="scientific">Rosa chinensis</name>
    <name type="common">China rose</name>
    <dbReference type="NCBI Taxonomy" id="74649"/>
    <lineage>
        <taxon>Eukaryota</taxon>
        <taxon>Viridiplantae</taxon>
        <taxon>Streptophyta</taxon>
        <taxon>Embryophyta</taxon>
        <taxon>Tracheophyta</taxon>
        <taxon>Spermatophyta</taxon>
        <taxon>Magnoliopsida</taxon>
        <taxon>eudicotyledons</taxon>
        <taxon>Gunneridae</taxon>
        <taxon>Pentapetalae</taxon>
        <taxon>rosids</taxon>
        <taxon>fabids</taxon>
        <taxon>Rosales</taxon>
        <taxon>Rosaceae</taxon>
        <taxon>Rosoideae</taxon>
        <taxon>Rosoideae incertae sedis</taxon>
        <taxon>Rosa</taxon>
    </lineage>
</organism>
<dbReference type="EMBL" id="PDCK01000043">
    <property type="protein sequence ID" value="PRQ31803.1"/>
    <property type="molecule type" value="Genomic_DNA"/>
</dbReference>
<reference evidence="2 3" key="1">
    <citation type="journal article" date="2018" name="Nat. Genet.">
        <title>The Rosa genome provides new insights in the design of modern roses.</title>
        <authorList>
            <person name="Bendahmane M."/>
        </authorList>
    </citation>
    <scope>NUCLEOTIDE SEQUENCE [LARGE SCALE GENOMIC DNA]</scope>
    <source>
        <strain evidence="3">cv. Old Blush</strain>
    </source>
</reference>
<gene>
    <name evidence="2" type="ORF">RchiOBHm_Chr5g0039461</name>
</gene>
<feature type="transmembrane region" description="Helical" evidence="1">
    <location>
        <begin position="21"/>
        <end position="39"/>
    </location>
</feature>
<keyword evidence="3" id="KW-1185">Reference proteome</keyword>
<evidence type="ECO:0000256" key="1">
    <source>
        <dbReference type="SAM" id="Phobius"/>
    </source>
</evidence>
<name>A0A2P6QC99_ROSCH</name>
<dbReference type="Proteomes" id="UP000238479">
    <property type="component" value="Chromosome 5"/>
</dbReference>